<organism evidence="1 2">
    <name type="scientific">Bacillus anthracis</name>
    <name type="common">anthrax bacterium</name>
    <dbReference type="NCBI Taxonomy" id="1392"/>
    <lineage>
        <taxon>Bacteria</taxon>
        <taxon>Bacillati</taxon>
        <taxon>Bacillota</taxon>
        <taxon>Bacilli</taxon>
        <taxon>Bacillales</taxon>
        <taxon>Bacillaceae</taxon>
        <taxon>Bacillus</taxon>
        <taxon>Bacillus cereus group</taxon>
    </lineage>
</organism>
<protein>
    <submittedName>
        <fullName evidence="1">Uncharacterized protein</fullName>
    </submittedName>
</protein>
<reference evidence="1 2" key="1">
    <citation type="submission" date="2017-09" db="EMBL/GenBank/DDBJ databases">
        <title>Large-scale bioinformatics analysis of Bacillus genomes uncovers conserved roles of natural products in bacterial physiology.</title>
        <authorList>
            <consortium name="Agbiome Team Llc"/>
            <person name="Bleich R.M."/>
            <person name="Grubbs K.J."/>
            <person name="Santa Maria K.C."/>
            <person name="Allen S.E."/>
            <person name="Farag S."/>
            <person name="Shank E.A."/>
            <person name="Bowers A."/>
        </authorList>
    </citation>
    <scope>NUCLEOTIDE SEQUENCE [LARGE SCALE GENOMIC DNA]</scope>
    <source>
        <strain evidence="1 2">AFS095574</strain>
    </source>
</reference>
<evidence type="ECO:0000313" key="1">
    <source>
        <dbReference type="EMBL" id="PDZ14407.1"/>
    </source>
</evidence>
<comment type="caution">
    <text evidence="1">The sequence shown here is derived from an EMBL/GenBank/DDBJ whole genome shotgun (WGS) entry which is preliminary data.</text>
</comment>
<dbReference type="EMBL" id="NVLX01000027">
    <property type="protein sequence ID" value="PDZ14407.1"/>
    <property type="molecule type" value="Genomic_DNA"/>
</dbReference>
<name>A0A2A7D389_BACAN</name>
<dbReference type="Proteomes" id="UP000220192">
    <property type="component" value="Unassembled WGS sequence"/>
</dbReference>
<gene>
    <name evidence="1" type="ORF">CON16_24100</name>
</gene>
<proteinExistence type="predicted"/>
<evidence type="ECO:0000313" key="2">
    <source>
        <dbReference type="Proteomes" id="UP000220192"/>
    </source>
</evidence>
<dbReference type="AlphaFoldDB" id="A0A2A7D389"/>
<accession>A0A2A7D389</accession>
<sequence length="59" mass="7507">MKLNHLIYKSIQQKYIKTHFCYLRTVKRVFFQSTIEDRTYIWYNQNILYETMYMSLRLM</sequence>